<feature type="region of interest" description="Disordered" evidence="1">
    <location>
        <begin position="35"/>
        <end position="73"/>
    </location>
</feature>
<dbReference type="SUPFAM" id="SSF51126">
    <property type="entry name" value="Pectin lyase-like"/>
    <property type="match status" value="1"/>
</dbReference>
<proteinExistence type="predicted"/>
<sequence length="366" mass="37274">MRPLQAPVRLLALAMLTVLVIGAVVWLAVNAGSGGGEGGPGAGVGTVPPGPTEATAPPGSAPPGTAPAAGGDCPPATVTVASAAELQAALASPGPGTVIRLSEGIYTGNFTATGDGAEGRPVTLCGTGGSILDGGQLDDGYVLHLDQASHWVLQGFAVRNGQKGVMVDESTHSVLRGLTVSNTGDEAIHLRRFSTDNMVLGNAISDTGLRKTKFGEGIYIGTAESNWCDISGCLPDQSDRNVVAGNDISGTSAESVDIKEGTSGGTLRDNRFDGSSIVGADSWVDVKGNDWMIENNSGRNSPRDGFQTHEIVDGWGTGNVFRNNSAELNGPGFGYSLTPVLGNVVECSNRASQTGKGVSNEPCRTV</sequence>
<evidence type="ECO:0000313" key="3">
    <source>
        <dbReference type="Proteomes" id="UP001252243"/>
    </source>
</evidence>
<keyword evidence="3" id="KW-1185">Reference proteome</keyword>
<evidence type="ECO:0000256" key="1">
    <source>
        <dbReference type="SAM" id="MobiDB-lite"/>
    </source>
</evidence>
<dbReference type="InterPro" id="IPR011050">
    <property type="entry name" value="Pectin_lyase_fold/virulence"/>
</dbReference>
<dbReference type="RefSeq" id="WP_310055926.1">
    <property type="nucleotide sequence ID" value="NZ_JAVDVQ010000006.1"/>
</dbReference>
<dbReference type="EMBL" id="JAVDVQ010000006">
    <property type="protein sequence ID" value="MDR7082545.1"/>
    <property type="molecule type" value="Genomic_DNA"/>
</dbReference>
<dbReference type="InterPro" id="IPR012334">
    <property type="entry name" value="Pectin_lyas_fold"/>
</dbReference>
<protein>
    <recommendedName>
        <fullName evidence="4">Right handed beta helix domain-containing protein</fullName>
    </recommendedName>
</protein>
<evidence type="ECO:0000313" key="2">
    <source>
        <dbReference type="EMBL" id="MDR7082545.1"/>
    </source>
</evidence>
<accession>A0ABU1UBP6</accession>
<dbReference type="SMART" id="SM00710">
    <property type="entry name" value="PbH1"/>
    <property type="match status" value="6"/>
</dbReference>
<comment type="caution">
    <text evidence="2">The sequence shown here is derived from an EMBL/GenBank/DDBJ whole genome shotgun (WGS) entry which is preliminary data.</text>
</comment>
<reference evidence="2 3" key="1">
    <citation type="submission" date="2023-07" db="EMBL/GenBank/DDBJ databases">
        <title>Sorghum-associated microbial communities from plants grown in Nebraska, USA.</title>
        <authorList>
            <person name="Schachtman D."/>
        </authorList>
    </citation>
    <scope>NUCLEOTIDE SEQUENCE [LARGE SCALE GENOMIC DNA]</scope>
    <source>
        <strain evidence="2 3">BE167</strain>
    </source>
</reference>
<feature type="compositionally biased region" description="Gly residues" evidence="1">
    <location>
        <begin position="35"/>
        <end position="44"/>
    </location>
</feature>
<evidence type="ECO:0008006" key="4">
    <source>
        <dbReference type="Google" id="ProtNLM"/>
    </source>
</evidence>
<name>A0ABU1UBP6_9MICC</name>
<dbReference type="Proteomes" id="UP001252243">
    <property type="component" value="Unassembled WGS sequence"/>
</dbReference>
<dbReference type="Gene3D" id="2.160.20.10">
    <property type="entry name" value="Single-stranded right-handed beta-helix, Pectin lyase-like"/>
    <property type="match status" value="1"/>
</dbReference>
<dbReference type="InterPro" id="IPR006626">
    <property type="entry name" value="PbH1"/>
</dbReference>
<organism evidence="2 3">
    <name type="scientific">Arthrobacter ginsengisoli</name>
    <dbReference type="NCBI Taxonomy" id="1356565"/>
    <lineage>
        <taxon>Bacteria</taxon>
        <taxon>Bacillati</taxon>
        <taxon>Actinomycetota</taxon>
        <taxon>Actinomycetes</taxon>
        <taxon>Micrococcales</taxon>
        <taxon>Micrococcaceae</taxon>
        <taxon>Arthrobacter</taxon>
    </lineage>
</organism>
<gene>
    <name evidence="2" type="ORF">J2X01_001834</name>
</gene>